<dbReference type="Proteomes" id="UP000476030">
    <property type="component" value="Unassembled WGS sequence"/>
</dbReference>
<feature type="domain" description="PilZ" evidence="2">
    <location>
        <begin position="22"/>
        <end position="110"/>
    </location>
</feature>
<dbReference type="AlphaFoldDB" id="A0A6L8W936"/>
<evidence type="ECO:0000259" key="2">
    <source>
        <dbReference type="Pfam" id="PF07238"/>
    </source>
</evidence>
<feature type="region of interest" description="Disordered" evidence="1">
    <location>
        <begin position="1"/>
        <end position="24"/>
    </location>
</feature>
<dbReference type="InterPro" id="IPR009875">
    <property type="entry name" value="PilZ_domain"/>
</dbReference>
<comment type="caution">
    <text evidence="3">The sequence shown here is derived from an EMBL/GenBank/DDBJ whole genome shotgun (WGS) entry which is preliminary data.</text>
</comment>
<accession>A0A6L8W936</accession>
<name>A0A6L8W936_9PROT</name>
<dbReference type="Pfam" id="PF07238">
    <property type="entry name" value="PilZ"/>
    <property type="match status" value="1"/>
</dbReference>
<dbReference type="GO" id="GO:0035438">
    <property type="term" value="F:cyclic-di-GMP binding"/>
    <property type="evidence" value="ECO:0007669"/>
    <property type="project" value="InterPro"/>
</dbReference>
<evidence type="ECO:0000313" key="4">
    <source>
        <dbReference type="Proteomes" id="UP000476030"/>
    </source>
</evidence>
<sequence length="126" mass="14238">MARPRETAAPTGARMNPIDPENRRAHRRVRIGQDTDITLDGDRHPARIHNISLGGAGLQMDMRLPDATEISIEIENIGIIPARIVRQMENGVGVQFEFSEEKEQALIRKIAGLVARKRRERFHVVN</sequence>
<reference evidence="3 4" key="1">
    <citation type="submission" date="2019-12" db="EMBL/GenBank/DDBJ databases">
        <title>Snethiella sp. nov. sp. isolated from sea sand.</title>
        <authorList>
            <person name="Kim J."/>
            <person name="Jeong S.E."/>
            <person name="Jung H.S."/>
            <person name="Jeon C.O."/>
        </authorList>
    </citation>
    <scope>NUCLEOTIDE SEQUENCE [LARGE SCALE GENOMIC DNA]</scope>
    <source>
        <strain evidence="3 4">DP05</strain>
    </source>
</reference>
<dbReference type="EMBL" id="WTUW01000002">
    <property type="protein sequence ID" value="MZR30994.1"/>
    <property type="molecule type" value="Genomic_DNA"/>
</dbReference>
<proteinExistence type="predicted"/>
<evidence type="ECO:0000313" key="3">
    <source>
        <dbReference type="EMBL" id="MZR30994.1"/>
    </source>
</evidence>
<dbReference type="RefSeq" id="WP_161315532.1">
    <property type="nucleotide sequence ID" value="NZ_WTUW01000002.1"/>
</dbReference>
<gene>
    <name evidence="3" type="ORF">GQE98_10150</name>
</gene>
<dbReference type="Gene3D" id="2.40.10.220">
    <property type="entry name" value="predicted glycosyltransferase like domains"/>
    <property type="match status" value="1"/>
</dbReference>
<dbReference type="SUPFAM" id="SSF141371">
    <property type="entry name" value="PilZ domain-like"/>
    <property type="match status" value="1"/>
</dbReference>
<keyword evidence="4" id="KW-1185">Reference proteome</keyword>
<organism evidence="3 4">
    <name type="scientific">Sneathiella litorea</name>
    <dbReference type="NCBI Taxonomy" id="2606216"/>
    <lineage>
        <taxon>Bacteria</taxon>
        <taxon>Pseudomonadati</taxon>
        <taxon>Pseudomonadota</taxon>
        <taxon>Alphaproteobacteria</taxon>
        <taxon>Sneathiellales</taxon>
        <taxon>Sneathiellaceae</taxon>
        <taxon>Sneathiella</taxon>
    </lineage>
</organism>
<protein>
    <recommendedName>
        <fullName evidence="2">PilZ domain-containing protein</fullName>
    </recommendedName>
</protein>
<evidence type="ECO:0000256" key="1">
    <source>
        <dbReference type="SAM" id="MobiDB-lite"/>
    </source>
</evidence>